<dbReference type="GO" id="GO:0008887">
    <property type="term" value="F:glycerate kinase activity"/>
    <property type="evidence" value="ECO:0007669"/>
    <property type="project" value="UniProtKB-UniRule"/>
</dbReference>
<keyword evidence="2 4" id="KW-0808">Transferase</keyword>
<dbReference type="InterPro" id="IPR018193">
    <property type="entry name" value="Glyc_kinase_flavodox-like_fold"/>
</dbReference>
<evidence type="ECO:0000256" key="3">
    <source>
        <dbReference type="ARBA" id="ARBA00022777"/>
    </source>
</evidence>
<dbReference type="Gene3D" id="3.90.1510.10">
    <property type="entry name" value="Glycerate kinase, domain 2"/>
    <property type="match status" value="1"/>
</dbReference>
<dbReference type="PANTHER" id="PTHR21599:SF0">
    <property type="entry name" value="GLYCERATE KINASE"/>
    <property type="match status" value="1"/>
</dbReference>
<dbReference type="OrthoDB" id="9774290at2"/>
<reference evidence="5 6" key="1">
    <citation type="journal article" date="2019" name="Syst. Appl. Microbiol.">
        <title>Characterization of Bifidobacterium species in feaces of the Egyptian fruit bat: Description of B. vespertilionis sp. nov. and B. rousetti sp. nov.</title>
        <authorList>
            <person name="Modesto M."/>
            <person name="Satti M."/>
            <person name="Watanabe K."/>
            <person name="Puglisi E."/>
            <person name="Morelli L."/>
            <person name="Huang C.-H."/>
            <person name="Liou J.-S."/>
            <person name="Miyashita M."/>
            <person name="Tamura T."/>
            <person name="Saito S."/>
            <person name="Mori K."/>
            <person name="Huang L."/>
            <person name="Sciavilla P."/>
            <person name="Sandri C."/>
            <person name="Spiezio C."/>
            <person name="Vitali F."/>
            <person name="Cavalieri D."/>
            <person name="Perpetuini G."/>
            <person name="Tofalo R."/>
            <person name="Bonetti A."/>
            <person name="Arita M."/>
            <person name="Mattarelli P."/>
        </authorList>
    </citation>
    <scope>NUCLEOTIDE SEQUENCE [LARGE SCALE GENOMIC DNA]</scope>
    <source>
        <strain evidence="5 6">RST7</strain>
    </source>
</reference>
<dbReference type="NCBIfam" id="TIGR00045">
    <property type="entry name" value="glycerate kinase"/>
    <property type="match status" value="1"/>
</dbReference>
<dbReference type="Gene3D" id="3.40.50.10350">
    <property type="entry name" value="Glycerate kinase, domain 1"/>
    <property type="match status" value="1"/>
</dbReference>
<comment type="caution">
    <text evidence="5">The sequence shown here is derived from an EMBL/GenBank/DDBJ whole genome shotgun (WGS) entry which is preliminary data.</text>
</comment>
<dbReference type="Proteomes" id="UP000412028">
    <property type="component" value="Unassembled WGS sequence"/>
</dbReference>
<dbReference type="Pfam" id="PF02595">
    <property type="entry name" value="Gly_kinase"/>
    <property type="match status" value="1"/>
</dbReference>
<dbReference type="SUPFAM" id="SSF110738">
    <property type="entry name" value="Glycerate kinase I"/>
    <property type="match status" value="1"/>
</dbReference>
<name>A0A5M9ZJX8_9BIFI</name>
<organism evidence="5 6">
    <name type="scientific">Bifidobacterium tissieri</name>
    <dbReference type="NCBI Taxonomy" id="1630162"/>
    <lineage>
        <taxon>Bacteria</taxon>
        <taxon>Bacillati</taxon>
        <taxon>Actinomycetota</taxon>
        <taxon>Actinomycetes</taxon>
        <taxon>Bifidobacteriales</taxon>
        <taxon>Bifidobacteriaceae</taxon>
        <taxon>Bifidobacterium</taxon>
    </lineage>
</organism>
<dbReference type="InterPro" id="IPR036129">
    <property type="entry name" value="Glycerate_kinase_sf"/>
</dbReference>
<gene>
    <name evidence="5" type="ORF">EMO89_09985</name>
</gene>
<dbReference type="GO" id="GO:0031388">
    <property type="term" value="P:organic acid phosphorylation"/>
    <property type="evidence" value="ECO:0007669"/>
    <property type="project" value="UniProtKB-UniRule"/>
</dbReference>
<keyword evidence="3 4" id="KW-0418">Kinase</keyword>
<dbReference type="InterPro" id="IPR018197">
    <property type="entry name" value="Glycerate_kinase_RE-like"/>
</dbReference>
<evidence type="ECO:0000313" key="5">
    <source>
        <dbReference type="EMBL" id="KAA8827864.1"/>
    </source>
</evidence>
<evidence type="ECO:0000256" key="2">
    <source>
        <dbReference type="ARBA" id="ARBA00022679"/>
    </source>
</evidence>
<dbReference type="RefSeq" id="WP_150381957.1">
    <property type="nucleotide sequence ID" value="NZ_RZUI01000016.1"/>
</dbReference>
<proteinExistence type="inferred from homology"/>
<dbReference type="InterPro" id="IPR004381">
    <property type="entry name" value="Glycerate_kinase"/>
</dbReference>
<evidence type="ECO:0000313" key="6">
    <source>
        <dbReference type="Proteomes" id="UP000412028"/>
    </source>
</evidence>
<protein>
    <submittedName>
        <fullName evidence="5">Glycerate kinase</fullName>
    </submittedName>
</protein>
<accession>A0A5M9ZJX8</accession>
<dbReference type="AlphaFoldDB" id="A0A5M9ZJX8"/>
<dbReference type="PIRSF" id="PIRSF006078">
    <property type="entry name" value="GlxK"/>
    <property type="match status" value="1"/>
</dbReference>
<evidence type="ECO:0000256" key="4">
    <source>
        <dbReference type="PIRNR" id="PIRNR006078"/>
    </source>
</evidence>
<dbReference type="PANTHER" id="PTHR21599">
    <property type="entry name" value="GLYCERATE KINASE"/>
    <property type="match status" value="1"/>
</dbReference>
<comment type="similarity">
    <text evidence="1 4">Belongs to the glycerate kinase type-1 family.</text>
</comment>
<sequence length="392" mass="40530">MTPQESRCPADVREPLSVLLASDSFKGSASSREIEDLLEQGVRRVVSDCTVLKFPIADGGEGTVEAVISACGGEIREATVRGPLGDDVTAQYGLLPDGKTAVLEMAQSSGITLIDQNRDNALLASTFGVGQMVLDAIDAGARRIYIGLGGSATSDGGTGMAKALGVRFRNIDGNDISCGLGGLRNLATIDLSGLDPRVTATEFVALTDVTNPLVGTNGAVRVYGPQKGIIRDEIEALDEDMQHYANMLASDCGVDVGHLPGAGAAGGLGAALVAFCNARISSGIETVLDLIGLERVMDSVDLVITGEGRMDSQSANGKAPVGVAQRAKKYGKPVVAVVGGRADDLGEVYDMGIDLVLSSVPTAMSLDECLARTDINIPIAGETAMRAFLFGR</sequence>
<evidence type="ECO:0000256" key="1">
    <source>
        <dbReference type="ARBA" id="ARBA00006284"/>
    </source>
</evidence>
<dbReference type="EMBL" id="RZUI01000016">
    <property type="protein sequence ID" value="KAA8827864.1"/>
    <property type="molecule type" value="Genomic_DNA"/>
</dbReference>